<name>A0A5C2SU63_9APHY</name>
<dbReference type="Gene3D" id="3.80.10.10">
    <property type="entry name" value="Ribonuclease Inhibitor"/>
    <property type="match status" value="1"/>
</dbReference>
<dbReference type="InterPro" id="IPR032675">
    <property type="entry name" value="LRR_dom_sf"/>
</dbReference>
<dbReference type="AlphaFoldDB" id="A0A5C2SU63"/>
<evidence type="ECO:0000313" key="2">
    <source>
        <dbReference type="Proteomes" id="UP000313359"/>
    </source>
</evidence>
<gene>
    <name evidence="1" type="ORF">L227DRAFT_649329</name>
</gene>
<dbReference type="SUPFAM" id="SSF52058">
    <property type="entry name" value="L domain-like"/>
    <property type="match status" value="1"/>
</dbReference>
<dbReference type="Proteomes" id="UP000313359">
    <property type="component" value="Unassembled WGS sequence"/>
</dbReference>
<evidence type="ECO:0000313" key="1">
    <source>
        <dbReference type="EMBL" id="RPD66647.1"/>
    </source>
</evidence>
<evidence type="ECO:0008006" key="3">
    <source>
        <dbReference type="Google" id="ProtNLM"/>
    </source>
</evidence>
<dbReference type="OrthoDB" id="2752446at2759"/>
<organism evidence="1 2">
    <name type="scientific">Lentinus tigrinus ALCF2SS1-6</name>
    <dbReference type="NCBI Taxonomy" id="1328759"/>
    <lineage>
        <taxon>Eukaryota</taxon>
        <taxon>Fungi</taxon>
        <taxon>Dikarya</taxon>
        <taxon>Basidiomycota</taxon>
        <taxon>Agaricomycotina</taxon>
        <taxon>Agaricomycetes</taxon>
        <taxon>Polyporales</taxon>
        <taxon>Polyporaceae</taxon>
        <taxon>Lentinus</taxon>
    </lineage>
</organism>
<protein>
    <recommendedName>
        <fullName evidence="3">RNI-like protein</fullName>
    </recommendedName>
</protein>
<dbReference type="EMBL" id="ML122251">
    <property type="protein sequence ID" value="RPD66647.1"/>
    <property type="molecule type" value="Genomic_DNA"/>
</dbReference>
<keyword evidence="2" id="KW-1185">Reference proteome</keyword>
<sequence>MNSDLPLSVRLNEVPPADPPLLLHGLDDIRDRLTLLTSLEMGPVLASRFMMPDIFSLFQQSMPSLKDLTLRGTYVAGHRSTVDQVPQPNLLWDNLPRLQTLVLDGVGLPSTGKFGSNLRRLELLNYPCEEAQISFRKLLGALASCVALQELYIHNYLKVANLEAIHSPPFGLAHLSHLKIHDSPAYISSLLPYLHVPGIVAAQLTSHFPKFMINGGRVIPTVSNILPPSHHALRIASLLPEKVLISVDSASVVAMGVAASGRNTTVEGSANLSDGSTRVQTYARTVESVGSIFNIANVTKLVITGEFSYTVTNSGRYVYDTTVTSAMPPWSNGTMYLIAPPRSNDEIASRSVVPTSRPLTPNWAAVLSQFPALRSLCIEDQGGATPPESFATALAGMSTLLCCPHLAELHLVGVGYGETFFCKLAEALTMRSMRGRYPRLKSLTVTICNSARRSIAEEVTQMFSDRVDSIKVRFA</sequence>
<proteinExistence type="predicted"/>
<reference evidence="1" key="1">
    <citation type="journal article" date="2018" name="Genome Biol. Evol.">
        <title>Genomics and development of Lentinus tigrinus, a white-rot wood-decaying mushroom with dimorphic fruiting bodies.</title>
        <authorList>
            <person name="Wu B."/>
            <person name="Xu Z."/>
            <person name="Knudson A."/>
            <person name="Carlson A."/>
            <person name="Chen N."/>
            <person name="Kovaka S."/>
            <person name="LaButti K."/>
            <person name="Lipzen A."/>
            <person name="Pennachio C."/>
            <person name="Riley R."/>
            <person name="Schakwitz W."/>
            <person name="Umezawa K."/>
            <person name="Ohm R.A."/>
            <person name="Grigoriev I.V."/>
            <person name="Nagy L.G."/>
            <person name="Gibbons J."/>
            <person name="Hibbett D."/>
        </authorList>
    </citation>
    <scope>NUCLEOTIDE SEQUENCE [LARGE SCALE GENOMIC DNA]</scope>
    <source>
        <strain evidence="1">ALCF2SS1-6</strain>
    </source>
</reference>
<accession>A0A5C2SU63</accession>